<dbReference type="Proteomes" id="UP000270261">
    <property type="component" value="Unassembled WGS sequence"/>
</dbReference>
<keyword evidence="4" id="KW-1185">Reference proteome</keyword>
<comment type="caution">
    <text evidence="3">The sequence shown here is derived from an EMBL/GenBank/DDBJ whole genome shotgun (WGS) entry which is preliminary data.</text>
</comment>
<dbReference type="EMBL" id="RRUE01000002">
    <property type="protein sequence ID" value="RRN44080.1"/>
    <property type="molecule type" value="Genomic_DNA"/>
</dbReference>
<protein>
    <recommendedName>
        <fullName evidence="5">Lipoprotein</fullName>
    </recommendedName>
</protein>
<feature type="compositionally biased region" description="Basic and acidic residues" evidence="1">
    <location>
        <begin position="30"/>
        <end position="44"/>
    </location>
</feature>
<evidence type="ECO:0000313" key="4">
    <source>
        <dbReference type="Proteomes" id="UP000270261"/>
    </source>
</evidence>
<evidence type="ECO:0008006" key="5">
    <source>
        <dbReference type="Google" id="ProtNLM"/>
    </source>
</evidence>
<evidence type="ECO:0000313" key="3">
    <source>
        <dbReference type="EMBL" id="RRN44080.1"/>
    </source>
</evidence>
<dbReference type="PROSITE" id="PS51257">
    <property type="entry name" value="PROKAR_LIPOPROTEIN"/>
    <property type="match status" value="1"/>
</dbReference>
<reference evidence="3 4" key="1">
    <citation type="submission" date="2018-11" db="EMBL/GenBank/DDBJ databases">
        <title>Genome sequencing of Lautropia sp. KCOM 2505 (= ChDC F240).</title>
        <authorList>
            <person name="Kook J.-K."/>
            <person name="Park S.-N."/>
            <person name="Lim Y.K."/>
        </authorList>
    </citation>
    <scope>NUCLEOTIDE SEQUENCE [LARGE SCALE GENOMIC DNA]</scope>
    <source>
        <strain evidence="3 4">KCOM 2505</strain>
    </source>
</reference>
<dbReference type="RefSeq" id="WP_125096274.1">
    <property type="nucleotide sequence ID" value="NZ_RRUE01000002.1"/>
</dbReference>
<feature type="chain" id="PRO_5019544096" description="Lipoprotein" evidence="2">
    <location>
        <begin position="25"/>
        <end position="199"/>
    </location>
</feature>
<name>A0A426FN35_9BURK</name>
<feature type="signal peptide" evidence="2">
    <location>
        <begin position="1"/>
        <end position="24"/>
    </location>
</feature>
<evidence type="ECO:0000256" key="1">
    <source>
        <dbReference type="SAM" id="MobiDB-lite"/>
    </source>
</evidence>
<keyword evidence="2" id="KW-0732">Signal</keyword>
<accession>A0A426FN35</accession>
<dbReference type="OrthoDB" id="9908665at2"/>
<proteinExistence type="predicted"/>
<gene>
    <name evidence="3" type="ORF">EHV23_11910</name>
</gene>
<feature type="compositionally biased region" description="Basic and acidic residues" evidence="1">
    <location>
        <begin position="56"/>
        <end position="67"/>
    </location>
</feature>
<feature type="region of interest" description="Disordered" evidence="1">
    <location>
        <begin position="27"/>
        <end position="67"/>
    </location>
</feature>
<organism evidence="3 4">
    <name type="scientific">Lautropia dentalis</name>
    <dbReference type="NCBI Taxonomy" id="2490857"/>
    <lineage>
        <taxon>Bacteria</taxon>
        <taxon>Pseudomonadati</taxon>
        <taxon>Pseudomonadota</taxon>
        <taxon>Betaproteobacteria</taxon>
        <taxon>Burkholderiales</taxon>
        <taxon>Burkholderiaceae</taxon>
        <taxon>Lautropia</taxon>
    </lineage>
</organism>
<evidence type="ECO:0000256" key="2">
    <source>
        <dbReference type="SAM" id="SignalP"/>
    </source>
</evidence>
<dbReference type="AlphaFoldDB" id="A0A426FN35"/>
<sequence length="199" mass="21684">MRLLPATASAALLLTGLLAGCASTGVVDSADPHAPMHDGRRPVDGESMARSQMDADPGKAETVRRDDGKPDWAAVYESPQGTRYREQQLIYVDRNSLKEHKLDNKYTYFTAITREVRPSSSGARIQELAVLCEGAPIAPATSLRGEGVENSDGSYRVKRAKDNLTSLNQFSTQRIPIDAKVPSTFVVRAICMLGTDPHR</sequence>